<comment type="caution">
    <text evidence="3">The sequence shown here is derived from an EMBL/GenBank/DDBJ whole genome shotgun (WGS) entry which is preliminary data.</text>
</comment>
<proteinExistence type="predicted"/>
<dbReference type="Gene3D" id="2.40.160.20">
    <property type="match status" value="1"/>
</dbReference>
<evidence type="ECO:0000313" key="3">
    <source>
        <dbReference type="EMBL" id="PTN09344.1"/>
    </source>
</evidence>
<evidence type="ECO:0000313" key="4">
    <source>
        <dbReference type="Proteomes" id="UP000243525"/>
    </source>
</evidence>
<dbReference type="Proteomes" id="UP000243525">
    <property type="component" value="Unassembled WGS sequence"/>
</dbReference>
<feature type="chain" id="PRO_5015730937" evidence="1">
    <location>
        <begin position="20"/>
        <end position="192"/>
    </location>
</feature>
<dbReference type="InterPro" id="IPR011250">
    <property type="entry name" value="OMP/PagP_B-barrel"/>
</dbReference>
<feature type="signal peptide" evidence="1">
    <location>
        <begin position="1"/>
        <end position="19"/>
    </location>
</feature>
<gene>
    <name evidence="3" type="ORF">C8N47_105185</name>
</gene>
<dbReference type="AlphaFoldDB" id="A0A2T5C3L8"/>
<feature type="domain" description="Outer membrane protein beta-barrel" evidence="2">
    <location>
        <begin position="14"/>
        <end position="172"/>
    </location>
</feature>
<accession>A0A2T5C3L8</accession>
<evidence type="ECO:0000256" key="1">
    <source>
        <dbReference type="SAM" id="SignalP"/>
    </source>
</evidence>
<dbReference type="Pfam" id="PF13568">
    <property type="entry name" value="OMP_b-brl_2"/>
    <property type="match status" value="1"/>
</dbReference>
<keyword evidence="1" id="KW-0732">Signal</keyword>
<dbReference type="InterPro" id="IPR025665">
    <property type="entry name" value="Beta-barrel_OMP_2"/>
</dbReference>
<dbReference type="RefSeq" id="WP_107821750.1">
    <property type="nucleotide sequence ID" value="NZ_QAAD01000005.1"/>
</dbReference>
<dbReference type="EMBL" id="QAAD01000005">
    <property type="protein sequence ID" value="PTN09344.1"/>
    <property type="molecule type" value="Genomic_DNA"/>
</dbReference>
<name>A0A2T5C3L8_9BACT</name>
<dbReference type="SUPFAM" id="SSF56925">
    <property type="entry name" value="OMPA-like"/>
    <property type="match status" value="1"/>
</dbReference>
<organism evidence="3 4">
    <name type="scientific">Mangrovibacterium marinum</name>
    <dbReference type="NCBI Taxonomy" id="1639118"/>
    <lineage>
        <taxon>Bacteria</taxon>
        <taxon>Pseudomonadati</taxon>
        <taxon>Bacteroidota</taxon>
        <taxon>Bacteroidia</taxon>
        <taxon>Marinilabiliales</taxon>
        <taxon>Prolixibacteraceae</taxon>
        <taxon>Mangrovibacterium</taxon>
    </lineage>
</organism>
<sequence length="192" mass="21080">MKKIFGICLLLIIAQTSMAISPVNLGLKAGYTSSKITTSLEQFNDGSVNKYLAGAFVRVNLGRIYIQPEGYFSSKGGVLKNVEGFSEESFDLNTIDVPLLLGYQLVRKSSFNLRVNAGPVFSFITDTDDSETTDLSHEALKDHYVGIQYGAGIDYLFLSLDARMESSLEDIYSSGGDEKLKLFSLTLGIKFL</sequence>
<reference evidence="3 4" key="1">
    <citation type="submission" date="2018-04" db="EMBL/GenBank/DDBJ databases">
        <title>Genomic Encyclopedia of Archaeal and Bacterial Type Strains, Phase II (KMG-II): from individual species to whole genera.</title>
        <authorList>
            <person name="Goeker M."/>
        </authorList>
    </citation>
    <scope>NUCLEOTIDE SEQUENCE [LARGE SCALE GENOMIC DNA]</scope>
    <source>
        <strain evidence="3 4">DSM 28823</strain>
    </source>
</reference>
<dbReference type="OrthoDB" id="1001536at2"/>
<evidence type="ECO:0000259" key="2">
    <source>
        <dbReference type="Pfam" id="PF13568"/>
    </source>
</evidence>
<protein>
    <submittedName>
        <fullName evidence="3">Outer membrane protein with beta-barrel domain</fullName>
    </submittedName>
</protein>
<keyword evidence="4" id="KW-1185">Reference proteome</keyword>